<organism evidence="1 2">
    <name type="scientific">Quercus lobata</name>
    <name type="common">Valley oak</name>
    <dbReference type="NCBI Taxonomy" id="97700"/>
    <lineage>
        <taxon>Eukaryota</taxon>
        <taxon>Viridiplantae</taxon>
        <taxon>Streptophyta</taxon>
        <taxon>Embryophyta</taxon>
        <taxon>Tracheophyta</taxon>
        <taxon>Spermatophyta</taxon>
        <taxon>Magnoliopsida</taxon>
        <taxon>eudicotyledons</taxon>
        <taxon>Gunneridae</taxon>
        <taxon>Pentapetalae</taxon>
        <taxon>rosids</taxon>
        <taxon>fabids</taxon>
        <taxon>Fagales</taxon>
        <taxon>Fagaceae</taxon>
        <taxon>Quercus</taxon>
    </lineage>
</organism>
<dbReference type="Gramene" id="QL08p061640:mrna">
    <property type="protein sequence ID" value="QL08p061640:mrna"/>
    <property type="gene ID" value="QL08p061640"/>
</dbReference>
<sequence>MAFTSILRKSASSLTTLASQLARGQRNYHCALFTAITHSSLSPLVPNLHYSSVSTKHSSDETLLPVIQSRIQCLRETDGHGRLYSLALLKEPDDPEFSEVEQIPSDFPFEIVDNPGLQTLTLKRKYQGEEIEVEVHMPDIFTGENNDHHDGNDNSEKPRLSILPLVVSVSKQIKPSRNERLGFYPYRLEYGDKRLEFSCISYPDEIEIDSFVFKLPEISDDENTYEGPSFVDLDKDLQKAFKRYLRIRGIKPSTFNFLHEYMINKHGKEDLIWMKKLKKFLEA</sequence>
<evidence type="ECO:0000313" key="1">
    <source>
        <dbReference type="EnsemblPlants" id="QL08p061640:mrna"/>
    </source>
</evidence>
<dbReference type="Proteomes" id="UP000594261">
    <property type="component" value="Chromosome 8"/>
</dbReference>
<dbReference type="Pfam" id="PF02330">
    <property type="entry name" value="MAM33"/>
    <property type="match status" value="1"/>
</dbReference>
<dbReference type="PANTHER" id="PTHR10826">
    <property type="entry name" value="COMPLEMENT COMPONENT 1"/>
    <property type="match status" value="1"/>
</dbReference>
<dbReference type="SUPFAM" id="SSF54529">
    <property type="entry name" value="Mitochondrial glycoprotein MAM33-like"/>
    <property type="match status" value="1"/>
</dbReference>
<reference evidence="1 2" key="1">
    <citation type="journal article" date="2016" name="G3 (Bethesda)">
        <title>First Draft Assembly and Annotation of the Genome of a California Endemic Oak Quercus lobata Nee (Fagaceae).</title>
        <authorList>
            <person name="Sork V.L."/>
            <person name="Fitz-Gibbon S.T."/>
            <person name="Puiu D."/>
            <person name="Crepeau M."/>
            <person name="Gugger P.F."/>
            <person name="Sherman R."/>
            <person name="Stevens K."/>
            <person name="Langley C.H."/>
            <person name="Pellegrini M."/>
            <person name="Salzberg S.L."/>
        </authorList>
    </citation>
    <scope>NUCLEOTIDE SEQUENCE [LARGE SCALE GENOMIC DNA]</scope>
    <source>
        <strain evidence="1 2">cv. SW786</strain>
    </source>
</reference>
<dbReference type="FunCoup" id="A0A7N2MDN6">
    <property type="interactions" value="1756"/>
</dbReference>
<reference evidence="1" key="2">
    <citation type="submission" date="2021-01" db="UniProtKB">
        <authorList>
            <consortium name="EnsemblPlants"/>
        </authorList>
    </citation>
    <scope>IDENTIFICATION</scope>
</reference>
<dbReference type="InterPro" id="IPR036561">
    <property type="entry name" value="MAM33_sf"/>
</dbReference>
<proteinExistence type="predicted"/>
<accession>A0A7N2MDN6</accession>
<evidence type="ECO:0000313" key="2">
    <source>
        <dbReference type="Proteomes" id="UP000594261"/>
    </source>
</evidence>
<dbReference type="PANTHER" id="PTHR10826:SF41">
    <property type="entry name" value="MITOCHONDRIAL GLYCOPROTEIN FAMILY PROTEIN"/>
    <property type="match status" value="1"/>
</dbReference>
<protein>
    <recommendedName>
        <fullName evidence="3">Mitochondrial glycoprotein family protein</fullName>
    </recommendedName>
</protein>
<dbReference type="OMA" id="IAPSMIN"/>
<dbReference type="Gene3D" id="3.10.280.10">
    <property type="entry name" value="Mitochondrial glycoprotein"/>
    <property type="match status" value="1"/>
</dbReference>
<dbReference type="EnsemblPlants" id="QL08p061640:mrna">
    <property type="protein sequence ID" value="QL08p061640:mrna"/>
    <property type="gene ID" value="QL08p061640"/>
</dbReference>
<dbReference type="InterPro" id="IPR003428">
    <property type="entry name" value="MAM33"/>
</dbReference>
<dbReference type="EMBL" id="LRBV02000008">
    <property type="status" value="NOT_ANNOTATED_CDS"/>
    <property type="molecule type" value="Genomic_DNA"/>
</dbReference>
<dbReference type="AlphaFoldDB" id="A0A7N2MDN6"/>
<name>A0A7N2MDN6_QUELO</name>
<keyword evidence="2" id="KW-1185">Reference proteome</keyword>
<evidence type="ECO:0008006" key="3">
    <source>
        <dbReference type="Google" id="ProtNLM"/>
    </source>
</evidence>
<dbReference type="GO" id="GO:0005759">
    <property type="term" value="C:mitochondrial matrix"/>
    <property type="evidence" value="ECO:0007669"/>
    <property type="project" value="InterPro"/>
</dbReference>
<dbReference type="InParanoid" id="A0A7N2MDN6"/>